<dbReference type="InterPro" id="IPR012951">
    <property type="entry name" value="BBE"/>
</dbReference>
<dbReference type="AlphaFoldDB" id="A0A8H7PXR2"/>
<dbReference type="OrthoDB" id="9983560at2759"/>
<comment type="similarity">
    <text evidence="1">Belongs to the oxygen-dependent FAD-linked oxidoreductase family.</text>
</comment>
<dbReference type="Proteomes" id="UP000654370">
    <property type="component" value="Unassembled WGS sequence"/>
</dbReference>
<dbReference type="Pfam" id="PF01565">
    <property type="entry name" value="FAD_binding_4"/>
    <property type="match status" value="1"/>
</dbReference>
<evidence type="ECO:0000313" key="6">
    <source>
        <dbReference type="Proteomes" id="UP000654370"/>
    </source>
</evidence>
<dbReference type="PROSITE" id="PS51387">
    <property type="entry name" value="FAD_PCMH"/>
    <property type="match status" value="1"/>
</dbReference>
<dbReference type="PANTHER" id="PTHR13878">
    <property type="entry name" value="GULONOLACTONE OXIDASE"/>
    <property type="match status" value="1"/>
</dbReference>
<comment type="caution">
    <text evidence="5">The sequence shown here is derived from an EMBL/GenBank/DDBJ whole genome shotgun (WGS) entry which is preliminary data.</text>
</comment>
<keyword evidence="2" id="KW-0560">Oxidoreductase</keyword>
<evidence type="ECO:0000256" key="2">
    <source>
        <dbReference type="ARBA" id="ARBA00023002"/>
    </source>
</evidence>
<keyword evidence="6" id="KW-1185">Reference proteome</keyword>
<dbReference type="EMBL" id="JAEPQZ010000005">
    <property type="protein sequence ID" value="KAG2181399.1"/>
    <property type="molecule type" value="Genomic_DNA"/>
</dbReference>
<protein>
    <recommendedName>
        <fullName evidence="4">FAD-binding PCMH-type domain-containing protein</fullName>
    </recommendedName>
</protein>
<dbReference type="InterPro" id="IPR016166">
    <property type="entry name" value="FAD-bd_PCMH"/>
</dbReference>
<dbReference type="InterPro" id="IPR006094">
    <property type="entry name" value="Oxid_FAD_bind_N"/>
</dbReference>
<dbReference type="InterPro" id="IPR036318">
    <property type="entry name" value="FAD-bd_PCMH-like_sf"/>
</dbReference>
<name>A0A8H7PXR2_MORIS</name>
<evidence type="ECO:0000256" key="3">
    <source>
        <dbReference type="SAM" id="SignalP"/>
    </source>
</evidence>
<dbReference type="InterPro" id="IPR016169">
    <property type="entry name" value="FAD-bd_PCMH_sub2"/>
</dbReference>
<dbReference type="InterPro" id="IPR050432">
    <property type="entry name" value="FAD-linked_Oxidoreductases_BP"/>
</dbReference>
<gene>
    <name evidence="5" type="ORF">INT43_008982</name>
</gene>
<evidence type="ECO:0000259" key="4">
    <source>
        <dbReference type="PROSITE" id="PS51387"/>
    </source>
</evidence>
<organism evidence="5 6">
    <name type="scientific">Mortierella isabellina</name>
    <name type="common">Filamentous fungus</name>
    <name type="synonym">Umbelopsis isabellina</name>
    <dbReference type="NCBI Taxonomy" id="91625"/>
    <lineage>
        <taxon>Eukaryota</taxon>
        <taxon>Fungi</taxon>
        <taxon>Fungi incertae sedis</taxon>
        <taxon>Mucoromycota</taxon>
        <taxon>Mucoromycotina</taxon>
        <taxon>Umbelopsidomycetes</taxon>
        <taxon>Umbelopsidales</taxon>
        <taxon>Umbelopsidaceae</taxon>
        <taxon>Umbelopsis</taxon>
    </lineage>
</organism>
<dbReference type="Pfam" id="PF08031">
    <property type="entry name" value="BBE"/>
    <property type="match status" value="1"/>
</dbReference>
<feature type="signal peptide" evidence="3">
    <location>
        <begin position="1"/>
        <end position="19"/>
    </location>
</feature>
<sequence length="572" mass="63009">MRLLLACVAWFALLHSILGAPHSRCRCLPGDPCWPSADEWNQLNASIGNNLLISFPLAQPCHDPHYNEQECAFVHQNWQNGVWRTNQPYGLFQTTFEVLNNETWSCQLNATRSSECTLGNLPVYIVNASSTDDIQKAVIFAADHNLRLSIKNTGHDYLGRNSAAGSLSIWTHRLNQIELFDNFVTNDPSANGSTAVTVQSGVQMAQLYKAVATKNWVVVGGAANTVGVGGYVGGGGHSAISPNYGLAVDNALEFTLVLPSGEVIVTNGVQYTDIFWALRGGGASTWGVVIDVTFRTYPGPSVLSYAEFGAYTTNTTLYKMMLEKFVDAQPAISEGGFGGYWYNSNNTLWFLYANLNANKTEASKVLEPFINYTASIGVENQLNMSEYNNWNQWYLDFACPGGDCGSVSGGSAYLSSRLIPRENFERPGELADALINAYNAISGTGGTIGHLVAGGEVSKKDPDSVAVNPAWRKALWHIVISVGYEDNAPPAERERQHRLTTKTNDFFRDITPGSGCYMNEADIYEPDWQQAFFGSHYDRLVEIKRDIDPDHLFICRNCVGSEEWDESLNCRK</sequence>
<evidence type="ECO:0000256" key="1">
    <source>
        <dbReference type="ARBA" id="ARBA00005466"/>
    </source>
</evidence>
<reference evidence="5" key="1">
    <citation type="submission" date="2020-12" db="EMBL/GenBank/DDBJ databases">
        <title>Metabolic potential, ecology and presence of endohyphal bacteria is reflected in genomic diversity of Mucoromycotina.</title>
        <authorList>
            <person name="Muszewska A."/>
            <person name="Okrasinska A."/>
            <person name="Steczkiewicz K."/>
            <person name="Drgas O."/>
            <person name="Orlowska M."/>
            <person name="Perlinska-Lenart U."/>
            <person name="Aleksandrzak-Piekarczyk T."/>
            <person name="Szatraj K."/>
            <person name="Zielenkiewicz U."/>
            <person name="Pilsyk S."/>
            <person name="Malc E."/>
            <person name="Mieczkowski P."/>
            <person name="Kruszewska J.S."/>
            <person name="Biernat P."/>
            <person name="Pawlowska J."/>
        </authorList>
    </citation>
    <scope>NUCLEOTIDE SEQUENCE</scope>
    <source>
        <strain evidence="5">WA0000067209</strain>
    </source>
</reference>
<accession>A0A8H7PXR2</accession>
<dbReference type="GO" id="GO:0016491">
    <property type="term" value="F:oxidoreductase activity"/>
    <property type="evidence" value="ECO:0007669"/>
    <property type="project" value="UniProtKB-KW"/>
</dbReference>
<keyword evidence="3" id="KW-0732">Signal</keyword>
<evidence type="ECO:0000313" key="5">
    <source>
        <dbReference type="EMBL" id="KAG2181399.1"/>
    </source>
</evidence>
<feature type="domain" description="FAD-binding PCMH-type" evidence="4">
    <location>
        <begin position="118"/>
        <end position="299"/>
    </location>
</feature>
<dbReference type="PANTHER" id="PTHR13878:SF91">
    <property type="entry name" value="FAD BINDING DOMAIN PROTEIN (AFU_ORTHOLOGUE AFUA_6G12070)-RELATED"/>
    <property type="match status" value="1"/>
</dbReference>
<dbReference type="GO" id="GO:0071949">
    <property type="term" value="F:FAD binding"/>
    <property type="evidence" value="ECO:0007669"/>
    <property type="project" value="InterPro"/>
</dbReference>
<feature type="chain" id="PRO_5034834978" description="FAD-binding PCMH-type domain-containing protein" evidence="3">
    <location>
        <begin position="20"/>
        <end position="572"/>
    </location>
</feature>
<dbReference type="Gene3D" id="3.30.465.10">
    <property type="match status" value="2"/>
</dbReference>
<proteinExistence type="inferred from homology"/>
<dbReference type="SUPFAM" id="SSF56176">
    <property type="entry name" value="FAD-binding/transporter-associated domain-like"/>
    <property type="match status" value="1"/>
</dbReference>